<dbReference type="InterPro" id="IPR006127">
    <property type="entry name" value="ZnuA-like"/>
</dbReference>
<evidence type="ECO:0000256" key="2">
    <source>
        <dbReference type="ARBA" id="ARBA00022448"/>
    </source>
</evidence>
<dbReference type="GO" id="GO:0046872">
    <property type="term" value="F:metal ion binding"/>
    <property type="evidence" value="ECO:0007669"/>
    <property type="project" value="InterPro"/>
</dbReference>
<dbReference type="Proteomes" id="UP000427281">
    <property type="component" value="Chromosome"/>
</dbReference>
<accession>A0A6I6AIJ3</accession>
<sequence length="320" mass="35967">MMRNFALWFVLSPLILLSACESKESSPTGEAATDASPVVVVVNYPLEFIVDSLAGSEVKVLNPVPSGADPETWIPDDEVAETIQRADLIITNGADFADWVKKLSLPRSKVLRTSLSLKDALVTVPDFEVHSHGTGGAHSHAGTVAFFWLDPSLMYRQAEAIAQRLVKLNPVDEQQIESQLLKFKEALSPLNQQLDQMKADYSGRHWFSRRPVYQYLARRCGWEMFHLHWKPGAAPTEGEWEQMQTLQKEHQISGVLWERSPGKNLREKLDEQGLNSFVLNPLTTKPAKGDYLTMMQEQLSQLAQFLKSNQPVSADEKNPK</sequence>
<dbReference type="GO" id="GO:0030001">
    <property type="term" value="P:metal ion transport"/>
    <property type="evidence" value="ECO:0007669"/>
    <property type="project" value="InterPro"/>
</dbReference>
<protein>
    <submittedName>
        <fullName evidence="5">Zinc ABC transporter substrate-binding protein</fullName>
    </submittedName>
</protein>
<organism evidence="5 6">
    <name type="scientific">Gimesia benthica</name>
    <dbReference type="NCBI Taxonomy" id="2608982"/>
    <lineage>
        <taxon>Bacteria</taxon>
        <taxon>Pseudomonadati</taxon>
        <taxon>Planctomycetota</taxon>
        <taxon>Planctomycetia</taxon>
        <taxon>Planctomycetales</taxon>
        <taxon>Planctomycetaceae</taxon>
        <taxon>Gimesia</taxon>
    </lineage>
</organism>
<evidence type="ECO:0000313" key="5">
    <source>
        <dbReference type="EMBL" id="QGQ26068.1"/>
    </source>
</evidence>
<evidence type="ECO:0000313" key="6">
    <source>
        <dbReference type="Proteomes" id="UP000427281"/>
    </source>
</evidence>
<dbReference type="PANTHER" id="PTHR42953:SF3">
    <property type="entry name" value="HIGH-AFFINITY ZINC UPTAKE SYSTEM PROTEIN ZNUA"/>
    <property type="match status" value="1"/>
</dbReference>
<dbReference type="InterPro" id="IPR050492">
    <property type="entry name" value="Bact_metal-bind_prot9"/>
</dbReference>
<dbReference type="KEGG" id="gim:F1728_26820"/>
<dbReference type="Gene3D" id="3.40.50.1980">
    <property type="entry name" value="Nitrogenase molybdenum iron protein domain"/>
    <property type="match status" value="2"/>
</dbReference>
<dbReference type="AlphaFoldDB" id="A0A6I6AIJ3"/>
<keyword evidence="3 4" id="KW-0732">Signal</keyword>
<evidence type="ECO:0000256" key="4">
    <source>
        <dbReference type="SAM" id="SignalP"/>
    </source>
</evidence>
<dbReference type="PROSITE" id="PS51257">
    <property type="entry name" value="PROKAR_LIPOPROTEIN"/>
    <property type="match status" value="1"/>
</dbReference>
<dbReference type="PANTHER" id="PTHR42953">
    <property type="entry name" value="HIGH-AFFINITY ZINC UPTAKE SYSTEM PROTEIN ZNUA-RELATED"/>
    <property type="match status" value="1"/>
</dbReference>
<evidence type="ECO:0000256" key="1">
    <source>
        <dbReference type="ARBA" id="ARBA00011028"/>
    </source>
</evidence>
<keyword evidence="6" id="KW-1185">Reference proteome</keyword>
<dbReference type="RefSeq" id="WP_155366633.1">
    <property type="nucleotide sequence ID" value="NZ_CP043930.1"/>
</dbReference>
<gene>
    <name evidence="5" type="ORF">F1728_26820</name>
</gene>
<dbReference type="Pfam" id="PF01297">
    <property type="entry name" value="ZnuA"/>
    <property type="match status" value="1"/>
</dbReference>
<feature type="chain" id="PRO_5026277717" evidence="4">
    <location>
        <begin position="19"/>
        <end position="320"/>
    </location>
</feature>
<dbReference type="SUPFAM" id="SSF53807">
    <property type="entry name" value="Helical backbone' metal receptor"/>
    <property type="match status" value="1"/>
</dbReference>
<reference evidence="5 6" key="1">
    <citation type="submission" date="2019-09" db="EMBL/GenBank/DDBJ databases">
        <title>Gimesia benthica sp. nov., a novel bacterium isolated from deep-sea water of the Northwest Indian Ocean.</title>
        <authorList>
            <person name="Dai X."/>
        </authorList>
    </citation>
    <scope>NUCLEOTIDE SEQUENCE [LARGE SCALE GENOMIC DNA]</scope>
    <source>
        <strain evidence="5 6">E7</strain>
    </source>
</reference>
<name>A0A6I6AIJ3_9PLAN</name>
<evidence type="ECO:0000256" key="3">
    <source>
        <dbReference type="ARBA" id="ARBA00022729"/>
    </source>
</evidence>
<comment type="similarity">
    <text evidence="1">Belongs to the bacterial solute-binding protein 9 family.</text>
</comment>
<proteinExistence type="inferred from homology"/>
<dbReference type="EMBL" id="CP043930">
    <property type="protein sequence ID" value="QGQ26068.1"/>
    <property type="molecule type" value="Genomic_DNA"/>
</dbReference>
<keyword evidence="2" id="KW-0813">Transport</keyword>
<feature type="signal peptide" evidence="4">
    <location>
        <begin position="1"/>
        <end position="18"/>
    </location>
</feature>